<feature type="domain" description="G-protein coupled receptors family 1 profile" evidence="6">
    <location>
        <begin position="34"/>
        <end position="315"/>
    </location>
</feature>
<dbReference type="PROSITE" id="PS50262">
    <property type="entry name" value="G_PROTEIN_RECEP_F1_2"/>
    <property type="match status" value="1"/>
</dbReference>
<comment type="subcellular location">
    <subcellularLocation>
        <location evidence="1">Membrane</location>
    </subcellularLocation>
</comment>
<name>A0A1I7ZV01_9BILA</name>
<feature type="transmembrane region" description="Helical" evidence="5">
    <location>
        <begin position="65"/>
        <end position="84"/>
    </location>
</feature>
<dbReference type="PANTHER" id="PTHR46709:SF15">
    <property type="entry name" value="G_PROTEIN_RECEP_F1_2 DOMAIN-CONTAINING PROTEIN"/>
    <property type="match status" value="1"/>
</dbReference>
<dbReference type="Gene3D" id="1.20.1070.10">
    <property type="entry name" value="Rhodopsin 7-helix transmembrane proteins"/>
    <property type="match status" value="1"/>
</dbReference>
<feature type="transmembrane region" description="Helical" evidence="5">
    <location>
        <begin position="96"/>
        <end position="123"/>
    </location>
</feature>
<evidence type="ECO:0000256" key="4">
    <source>
        <dbReference type="ARBA" id="ARBA00023136"/>
    </source>
</evidence>
<proteinExistence type="predicted"/>
<feature type="transmembrane region" description="Helical" evidence="5">
    <location>
        <begin position="144"/>
        <end position="162"/>
    </location>
</feature>
<reference evidence="8" key="1">
    <citation type="submission" date="2016-11" db="UniProtKB">
        <authorList>
            <consortium name="WormBaseParasite"/>
        </authorList>
    </citation>
    <scope>IDENTIFICATION</scope>
</reference>
<protein>
    <submittedName>
        <fullName evidence="8">G_PROTEIN_RECEP_F1_2 domain-containing protein</fullName>
    </submittedName>
</protein>
<feature type="transmembrane region" description="Helical" evidence="5">
    <location>
        <begin position="200"/>
        <end position="221"/>
    </location>
</feature>
<keyword evidence="7" id="KW-1185">Reference proteome</keyword>
<evidence type="ECO:0000313" key="7">
    <source>
        <dbReference type="Proteomes" id="UP000095287"/>
    </source>
</evidence>
<keyword evidence="4 5" id="KW-0472">Membrane</keyword>
<dbReference type="Proteomes" id="UP000095287">
    <property type="component" value="Unplaced"/>
</dbReference>
<dbReference type="SUPFAM" id="SSF81321">
    <property type="entry name" value="Family A G protein-coupled receptor-like"/>
    <property type="match status" value="1"/>
</dbReference>
<feature type="transmembrane region" description="Helical" evidence="5">
    <location>
        <begin position="29"/>
        <end position="53"/>
    </location>
</feature>
<feature type="transmembrane region" description="Helical" evidence="5">
    <location>
        <begin position="293"/>
        <end position="314"/>
    </location>
</feature>
<keyword evidence="3 5" id="KW-1133">Transmembrane helix</keyword>
<evidence type="ECO:0000256" key="2">
    <source>
        <dbReference type="ARBA" id="ARBA00022692"/>
    </source>
</evidence>
<dbReference type="GO" id="GO:0016020">
    <property type="term" value="C:membrane"/>
    <property type="evidence" value="ECO:0007669"/>
    <property type="project" value="UniProtKB-SubCell"/>
</dbReference>
<dbReference type="InterPro" id="IPR017452">
    <property type="entry name" value="GPCR_Rhodpsn_7TM"/>
</dbReference>
<evidence type="ECO:0000259" key="6">
    <source>
        <dbReference type="PROSITE" id="PS50262"/>
    </source>
</evidence>
<dbReference type="PANTHER" id="PTHR46709">
    <property type="entry name" value="PROTEIN CBG23488-RELATED"/>
    <property type="match status" value="1"/>
</dbReference>
<evidence type="ECO:0000256" key="3">
    <source>
        <dbReference type="ARBA" id="ARBA00022989"/>
    </source>
</evidence>
<evidence type="ECO:0000256" key="1">
    <source>
        <dbReference type="ARBA" id="ARBA00004370"/>
    </source>
</evidence>
<accession>A0A1I7ZV01</accession>
<evidence type="ECO:0000313" key="8">
    <source>
        <dbReference type="WBParaSite" id="L893_g29839.t1"/>
    </source>
</evidence>
<feature type="transmembrane region" description="Helical" evidence="5">
    <location>
        <begin position="263"/>
        <end position="287"/>
    </location>
</feature>
<keyword evidence="2 5" id="KW-0812">Transmembrane</keyword>
<organism evidence="7 8">
    <name type="scientific">Steinernema glaseri</name>
    <dbReference type="NCBI Taxonomy" id="37863"/>
    <lineage>
        <taxon>Eukaryota</taxon>
        <taxon>Metazoa</taxon>
        <taxon>Ecdysozoa</taxon>
        <taxon>Nematoda</taxon>
        <taxon>Chromadorea</taxon>
        <taxon>Rhabditida</taxon>
        <taxon>Tylenchina</taxon>
        <taxon>Panagrolaimomorpha</taxon>
        <taxon>Strongyloidoidea</taxon>
        <taxon>Steinernematidae</taxon>
        <taxon>Steinernema</taxon>
    </lineage>
</organism>
<dbReference type="AlphaFoldDB" id="A0A1I7ZV01"/>
<sequence>MTDMNETNVTGDDIESICEVDSFPVLRVAFVSFGTILSLLGTACNGLLLFVFIRRPPERTTLYHAVLALLDLLLCLLYIFVFSFNRFAVTFRIESLYYFVWSTNVFMFTSSRMVQCAIPYVLIASTAERLALVSGRKYMTTSETGRIVVVIIMLAVIVAVRLPGMFAMTVNTGEKCDFFLSKALIGTELVQTLKYRLFDFIVQFLHIFASFVILLILNIVIVKKLRECHQAVRRQSNMIGLVLQLKTSIEDEERREKTKLRSAIRTTVVLISSYLACNSLHFCLYIMEMFNGIVLQAAPFAFSFITNTMAISGYE</sequence>
<dbReference type="WBParaSite" id="L893_g29839.t1">
    <property type="protein sequence ID" value="L893_g29839.t1"/>
    <property type="gene ID" value="L893_g29839"/>
</dbReference>
<evidence type="ECO:0000256" key="5">
    <source>
        <dbReference type="SAM" id="Phobius"/>
    </source>
</evidence>